<feature type="domain" description="Aromatic amino acid beta-eliminating lyase/threonine aldolase" evidence="6">
    <location>
        <begin position="37"/>
        <end position="254"/>
    </location>
</feature>
<reference evidence="7" key="1">
    <citation type="submission" date="2023-07" db="EMBL/GenBank/DDBJ databases">
        <title>Chromosome-level genome assembly of Artemia franciscana.</title>
        <authorList>
            <person name="Jo E."/>
        </authorList>
    </citation>
    <scope>NUCLEOTIDE SEQUENCE</scope>
    <source>
        <tissue evidence="7">Whole body</tissue>
    </source>
</reference>
<evidence type="ECO:0000256" key="4">
    <source>
        <dbReference type="ARBA" id="ARBA00023239"/>
    </source>
</evidence>
<evidence type="ECO:0000256" key="5">
    <source>
        <dbReference type="SAM" id="MobiDB-lite"/>
    </source>
</evidence>
<dbReference type="NCBIfam" id="NF041359">
    <property type="entry name" value="GntG_guanitoxin"/>
    <property type="match status" value="1"/>
</dbReference>
<feature type="region of interest" description="Disordered" evidence="5">
    <location>
        <begin position="1"/>
        <end position="23"/>
    </location>
</feature>
<comment type="similarity">
    <text evidence="2">Belongs to the threonine aldolase family.</text>
</comment>
<dbReference type="GO" id="GO:0006545">
    <property type="term" value="P:glycine biosynthetic process"/>
    <property type="evidence" value="ECO:0007669"/>
    <property type="project" value="TreeGrafter"/>
</dbReference>
<evidence type="ECO:0000256" key="2">
    <source>
        <dbReference type="ARBA" id="ARBA00006966"/>
    </source>
</evidence>
<dbReference type="InterPro" id="IPR001597">
    <property type="entry name" value="ArAA_b-elim_lyase/Thr_aldolase"/>
</dbReference>
<dbReference type="Pfam" id="PF01212">
    <property type="entry name" value="Beta_elim_lyase"/>
    <property type="match status" value="1"/>
</dbReference>
<dbReference type="SUPFAM" id="SSF53383">
    <property type="entry name" value="PLP-dependent transferases"/>
    <property type="match status" value="1"/>
</dbReference>
<feature type="compositionally biased region" description="Basic and acidic residues" evidence="5">
    <location>
        <begin position="1"/>
        <end position="14"/>
    </location>
</feature>
<dbReference type="AlphaFoldDB" id="A0AA88HU02"/>
<proteinExistence type="inferred from homology"/>
<dbReference type="EMBL" id="JAVRJZ010000011">
    <property type="protein sequence ID" value="KAK2717128.1"/>
    <property type="molecule type" value="Genomic_DNA"/>
</dbReference>
<evidence type="ECO:0000256" key="1">
    <source>
        <dbReference type="ARBA" id="ARBA00001933"/>
    </source>
</evidence>
<keyword evidence="3" id="KW-0663">Pyridoxal phosphate</keyword>
<evidence type="ECO:0000259" key="6">
    <source>
        <dbReference type="Pfam" id="PF01212"/>
    </source>
</evidence>
<dbReference type="GO" id="GO:0005829">
    <property type="term" value="C:cytosol"/>
    <property type="evidence" value="ECO:0007669"/>
    <property type="project" value="TreeGrafter"/>
</dbReference>
<gene>
    <name evidence="7" type="ORF">QYM36_007312</name>
</gene>
<keyword evidence="8" id="KW-1185">Reference proteome</keyword>
<organism evidence="7 8">
    <name type="scientific">Artemia franciscana</name>
    <name type="common">Brine shrimp</name>
    <name type="synonym">Artemia sanfranciscana</name>
    <dbReference type="NCBI Taxonomy" id="6661"/>
    <lineage>
        <taxon>Eukaryota</taxon>
        <taxon>Metazoa</taxon>
        <taxon>Ecdysozoa</taxon>
        <taxon>Arthropoda</taxon>
        <taxon>Crustacea</taxon>
        <taxon>Branchiopoda</taxon>
        <taxon>Anostraca</taxon>
        <taxon>Artemiidae</taxon>
        <taxon>Artemia</taxon>
    </lineage>
</organism>
<dbReference type="Gene3D" id="3.40.640.10">
    <property type="entry name" value="Type I PLP-dependent aspartate aminotransferase-like (Major domain)"/>
    <property type="match status" value="1"/>
</dbReference>
<comment type="cofactor">
    <cofactor evidence="1">
        <name>pyridoxal 5'-phosphate</name>
        <dbReference type="ChEBI" id="CHEBI:597326"/>
    </cofactor>
</comment>
<dbReference type="PANTHER" id="PTHR48097">
    <property type="entry name" value="L-THREONINE ALDOLASE-RELATED"/>
    <property type="match status" value="1"/>
</dbReference>
<dbReference type="InterPro" id="IPR023603">
    <property type="entry name" value="Low_specificity_L-TA-like"/>
</dbReference>
<dbReference type="InterPro" id="IPR015424">
    <property type="entry name" value="PyrdxlP-dep_Trfase"/>
</dbReference>
<dbReference type="GO" id="GO:0008732">
    <property type="term" value="F:L-allo-threonine aldolase activity"/>
    <property type="evidence" value="ECO:0007669"/>
    <property type="project" value="TreeGrafter"/>
</dbReference>
<feature type="non-terminal residue" evidence="7">
    <location>
        <position position="1"/>
    </location>
</feature>
<comment type="caution">
    <text evidence="7">The sequence shown here is derived from an EMBL/GenBank/DDBJ whole genome shotgun (WGS) entry which is preliminary data.</text>
</comment>
<sequence length="254" mass="27854">MTGELKELTQDKKKSGTSHKAVLRQENNFGKDVRVVDMRSDTITKPSPEMRRIMAEAEVGDDVYAEDPTVLKLQKRITEITGMEDSLFVSSGTMGNLIAVLAHCWERGSEIIIGDLSHIIKYEQGGASQFGGICLRTVKNKDDGTFDIEEMLSKVRHPVTIFNPITRLICIENTHNVCGGRVLPLEWIDQVVDVSTQRNIPVHVDGARLMNAAVHLKVPPSRLLRGCASVSMCLSKGLGAPVGSVLSGSKTFIQ</sequence>
<dbReference type="GO" id="GO:0006567">
    <property type="term" value="P:L-threonine catabolic process"/>
    <property type="evidence" value="ECO:0007669"/>
    <property type="project" value="TreeGrafter"/>
</dbReference>
<dbReference type="FunFam" id="3.40.640.10:FF:000030">
    <property type="entry name" value="Low-specificity L-threonine aldolase"/>
    <property type="match status" value="1"/>
</dbReference>
<accession>A0AA88HU02</accession>
<dbReference type="PANTHER" id="PTHR48097:SF9">
    <property type="entry name" value="L-THREONINE ALDOLASE"/>
    <property type="match status" value="1"/>
</dbReference>
<evidence type="ECO:0000256" key="3">
    <source>
        <dbReference type="ARBA" id="ARBA00022898"/>
    </source>
</evidence>
<keyword evidence="4" id="KW-0456">Lyase</keyword>
<name>A0AA88HU02_ARTSF</name>
<dbReference type="Proteomes" id="UP001187531">
    <property type="component" value="Unassembled WGS sequence"/>
</dbReference>
<evidence type="ECO:0000313" key="7">
    <source>
        <dbReference type="EMBL" id="KAK2717128.1"/>
    </source>
</evidence>
<protein>
    <recommendedName>
        <fullName evidence="6">Aromatic amino acid beta-eliminating lyase/threonine aldolase domain-containing protein</fullName>
    </recommendedName>
</protein>
<dbReference type="InterPro" id="IPR015421">
    <property type="entry name" value="PyrdxlP-dep_Trfase_major"/>
</dbReference>
<evidence type="ECO:0000313" key="8">
    <source>
        <dbReference type="Proteomes" id="UP001187531"/>
    </source>
</evidence>